<sequence>MIPNYDSCLFVCCPRLQKPELIDRKLCNLCYVVMQRVHFVVY</sequence>
<reference evidence="1" key="2">
    <citation type="journal article" date="2015" name="Data Brief">
        <title>Shoot transcriptome of the giant reed, Arundo donax.</title>
        <authorList>
            <person name="Barrero R.A."/>
            <person name="Guerrero F.D."/>
            <person name="Moolhuijzen P."/>
            <person name="Goolsby J.A."/>
            <person name="Tidwell J."/>
            <person name="Bellgard S.E."/>
            <person name="Bellgard M.I."/>
        </authorList>
    </citation>
    <scope>NUCLEOTIDE SEQUENCE</scope>
    <source>
        <tissue evidence="1">Shoot tissue taken approximately 20 cm above the soil surface</tissue>
    </source>
</reference>
<dbReference type="EMBL" id="GBRH01279147">
    <property type="protein sequence ID" value="JAD18748.1"/>
    <property type="molecule type" value="Transcribed_RNA"/>
</dbReference>
<name>A0A0A8Y171_ARUDO</name>
<evidence type="ECO:0000313" key="1">
    <source>
        <dbReference type="EMBL" id="JAD18748.1"/>
    </source>
</evidence>
<proteinExistence type="predicted"/>
<dbReference type="AlphaFoldDB" id="A0A0A8Y171"/>
<reference evidence="1" key="1">
    <citation type="submission" date="2014-09" db="EMBL/GenBank/DDBJ databases">
        <authorList>
            <person name="Magalhaes I.L.F."/>
            <person name="Oliveira U."/>
            <person name="Santos F.R."/>
            <person name="Vidigal T.H.D.A."/>
            <person name="Brescovit A.D."/>
            <person name="Santos A.J."/>
        </authorList>
    </citation>
    <scope>NUCLEOTIDE SEQUENCE</scope>
    <source>
        <tissue evidence="1">Shoot tissue taken approximately 20 cm above the soil surface</tissue>
    </source>
</reference>
<protein>
    <submittedName>
        <fullName evidence="1">Uncharacterized protein</fullName>
    </submittedName>
</protein>
<accession>A0A0A8Y171</accession>
<organism evidence="1">
    <name type="scientific">Arundo donax</name>
    <name type="common">Giant reed</name>
    <name type="synonym">Donax arundinaceus</name>
    <dbReference type="NCBI Taxonomy" id="35708"/>
    <lineage>
        <taxon>Eukaryota</taxon>
        <taxon>Viridiplantae</taxon>
        <taxon>Streptophyta</taxon>
        <taxon>Embryophyta</taxon>
        <taxon>Tracheophyta</taxon>
        <taxon>Spermatophyta</taxon>
        <taxon>Magnoliopsida</taxon>
        <taxon>Liliopsida</taxon>
        <taxon>Poales</taxon>
        <taxon>Poaceae</taxon>
        <taxon>PACMAD clade</taxon>
        <taxon>Arundinoideae</taxon>
        <taxon>Arundineae</taxon>
        <taxon>Arundo</taxon>
    </lineage>
</organism>